<feature type="domain" description="HTH OST-type" evidence="1">
    <location>
        <begin position="56"/>
        <end position="132"/>
    </location>
</feature>
<evidence type="ECO:0000313" key="3">
    <source>
        <dbReference type="Proteomes" id="UP000076359"/>
    </source>
</evidence>
<dbReference type="Proteomes" id="UP000076359">
    <property type="component" value="Unassembled WGS sequence"/>
</dbReference>
<comment type="caution">
    <text evidence="2">The sequence shown here is derived from an EMBL/GenBank/DDBJ whole genome shotgun (WGS) entry which is preliminary data.</text>
</comment>
<dbReference type="InterPro" id="IPR041966">
    <property type="entry name" value="LOTUS-like"/>
</dbReference>
<evidence type="ECO:0000259" key="1">
    <source>
        <dbReference type="PROSITE" id="PS51644"/>
    </source>
</evidence>
<dbReference type="GeneID" id="30953646"/>
<dbReference type="Gene3D" id="3.30.420.610">
    <property type="entry name" value="LOTUS domain-like"/>
    <property type="match status" value="1"/>
</dbReference>
<name>A0A151L298_PLARE</name>
<dbReference type="EMBL" id="LVLA01000305">
    <property type="protein sequence ID" value="KYN93076.1"/>
    <property type="molecule type" value="Genomic_DNA"/>
</dbReference>
<dbReference type="VEuPathDB" id="PlasmoDB:PRCDC_1438100"/>
<dbReference type="VEuPathDB" id="PlasmoDB:PRG01_1438800"/>
<accession>A0A151L298</accession>
<proteinExistence type="predicted"/>
<sequence length="134" mass="15616">IHILQKCIDLNILSYFNNNIIPIFTSMSISKTYVSKLHVNETPALKNHQENSINLIKSRISYLLYSFSEDKTKSKGFSLSRLPLIYKNVYKENINIDQIGYSKLTEFINNEMSDICYISTQHKFQCILLPVMED</sequence>
<dbReference type="PROSITE" id="PS51644">
    <property type="entry name" value="HTH_OST"/>
    <property type="match status" value="1"/>
</dbReference>
<organism evidence="2 3">
    <name type="scientific">Plasmodium reichenowi</name>
    <dbReference type="NCBI Taxonomy" id="5854"/>
    <lineage>
        <taxon>Eukaryota</taxon>
        <taxon>Sar</taxon>
        <taxon>Alveolata</taxon>
        <taxon>Apicomplexa</taxon>
        <taxon>Aconoidasida</taxon>
        <taxon>Haemosporida</taxon>
        <taxon>Plasmodiidae</taxon>
        <taxon>Plasmodium</taxon>
        <taxon>Plasmodium (Laverania)</taxon>
    </lineage>
</organism>
<dbReference type="KEGG" id="prei:PRSY57_0022500"/>
<dbReference type="AlphaFoldDB" id="A0A151L298"/>
<protein>
    <recommendedName>
        <fullName evidence="1">HTH OST-type domain-containing protein</fullName>
    </recommendedName>
</protein>
<dbReference type="RefSeq" id="XP_019969700.1">
    <property type="nucleotide sequence ID" value="XM_020114297.1"/>
</dbReference>
<feature type="non-terminal residue" evidence="2">
    <location>
        <position position="1"/>
    </location>
</feature>
<dbReference type="InterPro" id="IPR025605">
    <property type="entry name" value="OST-HTH/LOTUS_dom"/>
</dbReference>
<gene>
    <name evidence="2" type="ORF">PRSY57_0022500</name>
</gene>
<evidence type="ECO:0000313" key="2">
    <source>
        <dbReference type="EMBL" id="KYN93076.1"/>
    </source>
</evidence>
<feature type="non-terminal residue" evidence="2">
    <location>
        <position position="134"/>
    </location>
</feature>
<reference evidence="2 3" key="1">
    <citation type="journal article" date="2016" name="Nat. Commun.">
        <title>Genomes of cryptic chimpanzee Plasmodium species reveal key evolutionary events leading to human malaria.</title>
        <authorList>
            <person name="Sundararaman S.A."/>
            <person name="Plenderleith L.J."/>
            <person name="Liu W."/>
            <person name="Loy D.E."/>
            <person name="Learn G.H."/>
            <person name="Li Y."/>
            <person name="Shaw K.S."/>
            <person name="Ayouba A."/>
            <person name="Peeters M."/>
            <person name="Speede S."/>
            <person name="Shaw G.M."/>
            <person name="Bushman F.D."/>
            <person name="Brisson D."/>
            <person name="Rayner J.C."/>
            <person name="Sharp P.M."/>
            <person name="Hahn B.H."/>
        </authorList>
    </citation>
    <scope>NUCLEOTIDE SEQUENCE [LARGE SCALE GENOMIC DNA]</scope>
    <source>
        <strain evidence="2 3">SY57</strain>
    </source>
</reference>
<dbReference type="Pfam" id="PF12872">
    <property type="entry name" value="OST-HTH"/>
    <property type="match status" value="1"/>
</dbReference>